<reference evidence="2 3" key="1">
    <citation type="submission" date="2019-02" db="EMBL/GenBank/DDBJ databases">
        <title>Emended description of the genus Rhodopseudomonas and description of Rhodopseudomonas albus sp. nov., a non-phototrophic, heavy-metal-tolerant bacterium isolated from garden soil.</title>
        <authorList>
            <person name="Bao Z."/>
            <person name="Cao W.W."/>
            <person name="Sato Y."/>
            <person name="Nishizawa T."/>
            <person name="Zhao J."/>
            <person name="Guo Y."/>
            <person name="Ohta H."/>
        </authorList>
    </citation>
    <scope>NUCLEOTIDE SEQUENCE [LARGE SCALE GENOMIC DNA]</scope>
    <source>
        <strain evidence="2 3">SK50-23</strain>
    </source>
</reference>
<name>A0ABX8ACB3_9BRAD</name>
<evidence type="ECO:0000256" key="1">
    <source>
        <dbReference type="SAM" id="MobiDB-lite"/>
    </source>
</evidence>
<accession>A0ABX8ACB3</accession>
<dbReference type="Proteomes" id="UP000682843">
    <property type="component" value="Chromosome"/>
</dbReference>
<feature type="region of interest" description="Disordered" evidence="1">
    <location>
        <begin position="42"/>
        <end position="68"/>
    </location>
</feature>
<gene>
    <name evidence="2" type="ORF">RPMA_21895</name>
</gene>
<protein>
    <submittedName>
        <fullName evidence="2">Uncharacterized protein</fullName>
    </submittedName>
</protein>
<evidence type="ECO:0000313" key="3">
    <source>
        <dbReference type="Proteomes" id="UP000682843"/>
    </source>
</evidence>
<feature type="compositionally biased region" description="Polar residues" evidence="1">
    <location>
        <begin position="42"/>
        <end position="57"/>
    </location>
</feature>
<dbReference type="EMBL" id="CP036498">
    <property type="protein sequence ID" value="QUS41199.1"/>
    <property type="molecule type" value="Genomic_DNA"/>
</dbReference>
<proteinExistence type="predicted"/>
<evidence type="ECO:0000313" key="2">
    <source>
        <dbReference type="EMBL" id="QUS41199.1"/>
    </source>
</evidence>
<organism evidence="2 3">
    <name type="scientific">Tardiphaga alba</name>
    <dbReference type="NCBI Taxonomy" id="340268"/>
    <lineage>
        <taxon>Bacteria</taxon>
        <taxon>Pseudomonadati</taxon>
        <taxon>Pseudomonadota</taxon>
        <taxon>Alphaproteobacteria</taxon>
        <taxon>Hyphomicrobiales</taxon>
        <taxon>Nitrobacteraceae</taxon>
        <taxon>Tardiphaga</taxon>
    </lineage>
</organism>
<keyword evidence="3" id="KW-1185">Reference proteome</keyword>
<sequence>MKSVLLFISVAVSTFVIGLWGARGFPIPFIAATPMQARVDSTFGNDKSEQIAQQRQEQAVADPDNGKRNPLRMDALQAATGFTLSPCNPEMKAKLVAATTAYAAAYRWRDTCNPMFGNCEPAIERANVMYSSPLDKRVRAALNEAFEKGGITGQDFPPNLQMEVMSLANSQGNPVSACTQTSERRMR</sequence>
<dbReference type="RefSeq" id="WP_211909805.1">
    <property type="nucleotide sequence ID" value="NZ_CP036498.1"/>
</dbReference>